<reference evidence="5 6" key="1">
    <citation type="submission" date="2023-08" db="EMBL/GenBank/DDBJ databases">
        <title>Genome sequence of Thermaerobacter compostii strain Ins1, a spore-forming filamentous bacterium isolated from a deep geothermal reservoir.</title>
        <authorList>
            <person name="Bregnard D."/>
            <person name="Gonzalez D."/>
            <person name="Junier P."/>
        </authorList>
    </citation>
    <scope>NUCLEOTIDE SEQUENCE [LARGE SCALE GENOMIC DNA]</scope>
    <source>
        <strain evidence="5 6">Ins1</strain>
    </source>
</reference>
<feature type="domain" description="Glucosamine/galactosamine-6-phosphate isomerase" evidence="4">
    <location>
        <begin position="12"/>
        <end position="232"/>
    </location>
</feature>
<keyword evidence="2" id="KW-0119">Carbohydrate metabolism</keyword>
<evidence type="ECO:0000259" key="4">
    <source>
        <dbReference type="Pfam" id="PF01182"/>
    </source>
</evidence>
<accession>A0ABZ0QQ45</accession>
<dbReference type="SUPFAM" id="SSF100950">
    <property type="entry name" value="NagB/RpiA/CoA transferase-like"/>
    <property type="match status" value="1"/>
</dbReference>
<dbReference type="Pfam" id="PF01182">
    <property type="entry name" value="Glucosamine_iso"/>
    <property type="match status" value="1"/>
</dbReference>
<dbReference type="PROSITE" id="PS01161">
    <property type="entry name" value="GLC_GALNAC_ISOMERASE"/>
    <property type="match status" value="1"/>
</dbReference>
<dbReference type="EMBL" id="CP132508">
    <property type="protein sequence ID" value="WPD19615.1"/>
    <property type="molecule type" value="Genomic_DNA"/>
</dbReference>
<evidence type="ECO:0000256" key="3">
    <source>
        <dbReference type="SAM" id="MobiDB-lite"/>
    </source>
</evidence>
<dbReference type="CDD" id="cd01399">
    <property type="entry name" value="GlcN6P_deaminase"/>
    <property type="match status" value="1"/>
</dbReference>
<name>A0ABZ0QQ45_9FIRM</name>
<sequence length="316" mass="33224">MAPRIRIADSYEAMSAAAAEAIARRLAARPSLRLALPTGHTPLGMYRRLVEITRREALSWGRARIFLLDEYLGLGAEDPRSFRRYMEEHLLRHLDPAPAVDALDGRAADPAAECARYEEALAREGIDLVVLGIGRNGHIGFNEPGSPFDSRTRVVTLTAETRRANARDFGGDPDAVPPRALTVGIATILEGREIFVLAAGQAKAPAVARAIHGPVDPSLPASVLQRHPQVTWFLDREAARLLDGAGTVAAAGSGARPIPGGDGARPPAGGPPDGDPTASGRGHPARAGGTGAGSAPRRPRPVRPTPAGEPGVDRRG</sequence>
<dbReference type="InterPro" id="IPR006148">
    <property type="entry name" value="Glc/Gal-6P_isomerase"/>
</dbReference>
<dbReference type="InterPro" id="IPR004547">
    <property type="entry name" value="Glucosamine6P_isomerase"/>
</dbReference>
<keyword evidence="1" id="KW-0378">Hydrolase</keyword>
<dbReference type="InterPro" id="IPR037171">
    <property type="entry name" value="NagB/RpiA_transferase-like"/>
</dbReference>
<organism evidence="5 6">
    <name type="scientific">Thermaerobacter composti</name>
    <dbReference type="NCBI Taxonomy" id="554949"/>
    <lineage>
        <taxon>Bacteria</taxon>
        <taxon>Bacillati</taxon>
        <taxon>Bacillota</taxon>
        <taxon>Clostridia</taxon>
        <taxon>Eubacteriales</taxon>
        <taxon>Clostridiales Family XVII. Incertae Sedis</taxon>
        <taxon>Thermaerobacter</taxon>
    </lineage>
</organism>
<dbReference type="InterPro" id="IPR018321">
    <property type="entry name" value="Glucosamine6P_isomerase_CS"/>
</dbReference>
<feature type="region of interest" description="Disordered" evidence="3">
    <location>
        <begin position="252"/>
        <end position="316"/>
    </location>
</feature>
<keyword evidence="6" id="KW-1185">Reference proteome</keyword>
<protein>
    <submittedName>
        <fullName evidence="5">Glucosamine-6-phosphate deaminase</fullName>
    </submittedName>
</protein>
<dbReference type="Gene3D" id="3.40.50.1360">
    <property type="match status" value="1"/>
</dbReference>
<evidence type="ECO:0000256" key="2">
    <source>
        <dbReference type="ARBA" id="ARBA00023277"/>
    </source>
</evidence>
<dbReference type="RefSeq" id="WP_243123201.1">
    <property type="nucleotide sequence ID" value="NZ_CP132508.1"/>
</dbReference>
<feature type="compositionally biased region" description="Low complexity" evidence="3">
    <location>
        <begin position="252"/>
        <end position="267"/>
    </location>
</feature>
<proteinExistence type="predicted"/>
<evidence type="ECO:0000313" key="5">
    <source>
        <dbReference type="EMBL" id="WPD19615.1"/>
    </source>
</evidence>
<evidence type="ECO:0000313" key="6">
    <source>
        <dbReference type="Proteomes" id="UP001304683"/>
    </source>
</evidence>
<dbReference type="Proteomes" id="UP001304683">
    <property type="component" value="Chromosome"/>
</dbReference>
<evidence type="ECO:0000256" key="1">
    <source>
        <dbReference type="ARBA" id="ARBA00022801"/>
    </source>
</evidence>
<gene>
    <name evidence="5" type="ORF">Q5761_02795</name>
</gene>
<dbReference type="PANTHER" id="PTHR11280:SF5">
    <property type="entry name" value="GLUCOSAMINE-6-PHOSPHATE ISOMERASE"/>
    <property type="match status" value="1"/>
</dbReference>
<dbReference type="PANTHER" id="PTHR11280">
    <property type="entry name" value="GLUCOSAMINE-6-PHOSPHATE ISOMERASE"/>
    <property type="match status" value="1"/>
</dbReference>